<evidence type="ECO:0000256" key="2">
    <source>
        <dbReference type="SAM" id="Phobius"/>
    </source>
</evidence>
<dbReference type="EMBL" id="JABEBT010000008">
    <property type="protein sequence ID" value="KAF7639082.1"/>
    <property type="molecule type" value="Genomic_DNA"/>
</dbReference>
<dbReference type="AlphaFoldDB" id="A0A8T0A0N0"/>
<evidence type="ECO:0000313" key="4">
    <source>
        <dbReference type="EMBL" id="KAF7639082.1"/>
    </source>
</evidence>
<gene>
    <name evidence="4" type="ORF">Mgra_00001607</name>
</gene>
<dbReference type="InterPro" id="IPR009878">
    <property type="entry name" value="Phlebovirus_G2_fusion"/>
</dbReference>
<feature type="transmembrane region" description="Helical" evidence="2">
    <location>
        <begin position="275"/>
        <end position="297"/>
    </location>
</feature>
<organism evidence="4 5">
    <name type="scientific">Meloidogyne graminicola</name>
    <dbReference type="NCBI Taxonomy" id="189291"/>
    <lineage>
        <taxon>Eukaryota</taxon>
        <taxon>Metazoa</taxon>
        <taxon>Ecdysozoa</taxon>
        <taxon>Nematoda</taxon>
        <taxon>Chromadorea</taxon>
        <taxon>Rhabditida</taxon>
        <taxon>Tylenchina</taxon>
        <taxon>Tylenchomorpha</taxon>
        <taxon>Tylenchoidea</taxon>
        <taxon>Meloidogynidae</taxon>
        <taxon>Meloidogyninae</taxon>
        <taxon>Meloidogyne</taxon>
    </lineage>
</organism>
<evidence type="ECO:0000256" key="1">
    <source>
        <dbReference type="SAM" id="MobiDB-lite"/>
    </source>
</evidence>
<accession>A0A8T0A0N0</accession>
<feature type="compositionally biased region" description="Basic and acidic residues" evidence="1">
    <location>
        <begin position="62"/>
        <end position="88"/>
    </location>
</feature>
<name>A0A8T0A0N0_9BILA</name>
<dbReference type="Pfam" id="PF07245">
    <property type="entry name" value="Phlebovirus_G2"/>
    <property type="match status" value="1"/>
</dbReference>
<keyword evidence="2" id="KW-0472">Membrane</keyword>
<dbReference type="Proteomes" id="UP000605970">
    <property type="component" value="Unassembled WGS sequence"/>
</dbReference>
<feature type="transmembrane region" description="Helical" evidence="2">
    <location>
        <begin position="123"/>
        <end position="142"/>
    </location>
</feature>
<dbReference type="OrthoDB" id="5844063at2759"/>
<sequence length="1035" mass="117656">MINEVVIVQQEGQPRNSWLLGKIIELDGVPARSAKVQIGKKIYVRPINKLFPLEVKNEEKIGKEKDKDESENNGEREESEKEKLNENLKKKRNNLVKEGNKIEKQRDFKINTPTHPMTTRSKAALALAILQLLLVVVLGNPMRKYPINNCRNCKLQCTDYGVKAEVNSRIGKIEICCLQDCLVSLEGKNSLKFNLPKEITSIEYTCKANYWEGERKFKGRANCPPINPCKKVSGIFEIIINIHCLSTRLLIILGIFIGIILSISISFILCFCKIVFVFGKILTLIWYLIKIVIGLFCKGKKRKKECLGKSLLINSEKGGKKDRRRNRRLNRLGLLVIICVFIPRTIADVEVSSVQVNSENCFKRSGSTFCTISKVNTITLLPDGQIASFTIKDHKGIIIGELEFVMSGLSIVCNEEVLAYLRSFETKIESVKRCPTEGSCKAGKCGNIKTNEILPELEEWTKYPGNVYCSEGQSLWGYKCGLPGSTCYFYKILAIPKSEEVFELINCPSWDYLVNVEMKLVVEGNSEKFKFSLHPGLEVHWKDFRITLWNLIPPMAPVLYSQFLVSNSGVAIMENFKYPLICGRDISNFSQCSLDQSVCKECWEDTELERISCACTDLSLEGLIQDPYHALPLDIKRIKLRNDGKKIYSETHYLPIQIMVKIQNWTISTNTDMTKCHINPIKLSGCYNCRGAIFKFQCKADMGDVLAEIKCQENIFTAHCSKRGIEQYAVLSFSREQIFENCEVKCPGGDTFFKLKGKLEFFLAERVKIIIKNGTPQIYNTTGNNKWLLDIFSTFQLIDFKGVDEVYGRLNMNKEDRAKVANAARKVENKNGELIFMNRGWPKGVITGVAEWILVGDNEGYAEYPQQINFKVWKELIALNKVKTQNYYFEEDKAEKVNTGPGLVFDNPLRGLVEFYPIEGVEIEEFMENNMENKNINENFNYGFKANGDDEITNHGGHDAPRTVIELEVIEGDLNKLKIDLIEGENSTVNMEAKPVVNVSSNGSQMTNLEVKIKARIFRGPLLGILYLFMVCFQQ</sequence>
<evidence type="ECO:0000313" key="5">
    <source>
        <dbReference type="Proteomes" id="UP000605970"/>
    </source>
</evidence>
<keyword evidence="5" id="KW-1185">Reference proteome</keyword>
<feature type="transmembrane region" description="Helical" evidence="2">
    <location>
        <begin position="249"/>
        <end position="269"/>
    </location>
</feature>
<feature type="transmembrane region" description="Helical" evidence="2">
    <location>
        <begin position="329"/>
        <end position="347"/>
    </location>
</feature>
<protein>
    <submittedName>
        <fullName evidence="4">Phlebovirus_G2 domain-containing protein</fullName>
    </submittedName>
</protein>
<feature type="region of interest" description="Disordered" evidence="1">
    <location>
        <begin position="62"/>
        <end position="90"/>
    </location>
</feature>
<keyword evidence="2" id="KW-1133">Transmembrane helix</keyword>
<keyword evidence="2" id="KW-0812">Transmembrane</keyword>
<reference evidence="4" key="1">
    <citation type="journal article" date="2020" name="Ecol. Evol.">
        <title>Genome structure and content of the rice root-knot nematode (Meloidogyne graminicola).</title>
        <authorList>
            <person name="Phan N.T."/>
            <person name="Danchin E.G.J."/>
            <person name="Klopp C."/>
            <person name="Perfus-Barbeoch L."/>
            <person name="Kozlowski D.K."/>
            <person name="Koutsovoulos G.D."/>
            <person name="Lopez-Roques C."/>
            <person name="Bouchez O."/>
            <person name="Zahm M."/>
            <person name="Besnard G."/>
            <person name="Bellafiore S."/>
        </authorList>
    </citation>
    <scope>NUCLEOTIDE SEQUENCE</scope>
    <source>
        <strain evidence="4">VN-18</strain>
    </source>
</reference>
<proteinExistence type="predicted"/>
<feature type="domain" description="Phlebovirus glycoprotein G2 fusion" evidence="3">
    <location>
        <begin position="350"/>
        <end position="653"/>
    </location>
</feature>
<dbReference type="Gene3D" id="2.60.40.3770">
    <property type="match status" value="1"/>
</dbReference>
<evidence type="ECO:0000259" key="3">
    <source>
        <dbReference type="Pfam" id="PF07245"/>
    </source>
</evidence>
<comment type="caution">
    <text evidence="4">The sequence shown here is derived from an EMBL/GenBank/DDBJ whole genome shotgun (WGS) entry which is preliminary data.</text>
</comment>